<comment type="caution">
    <text evidence="3">The sequence shown here is derived from an EMBL/GenBank/DDBJ whole genome shotgun (WGS) entry which is preliminary data.</text>
</comment>
<keyword evidence="4" id="KW-1185">Reference proteome</keyword>
<evidence type="ECO:0000313" key="4">
    <source>
        <dbReference type="Proteomes" id="UP000742024"/>
    </source>
</evidence>
<dbReference type="Proteomes" id="UP000784919">
    <property type="component" value="Unassembled WGS sequence"/>
</dbReference>
<reference evidence="3 4" key="1">
    <citation type="journal article" date="2020" name="bioRxiv">
        <title>Whole genome comparisons of ergot fungi reveals the divergence and evolution of species within the genus Claviceps are the result of varying mechanisms driving genome evolution and host range expansion.</title>
        <authorList>
            <person name="Wyka S.A."/>
            <person name="Mondo S.J."/>
            <person name="Liu M."/>
            <person name="Dettman J."/>
            <person name="Nalam V."/>
            <person name="Broders K.D."/>
        </authorList>
    </citation>
    <scope>NUCLEOTIDE SEQUENCE</scope>
    <source>
        <strain evidence="3">CCC 1102</strain>
        <strain evidence="2 4">LM583</strain>
    </source>
</reference>
<organism evidence="3 5">
    <name type="scientific">Claviceps arundinis</name>
    <dbReference type="NCBI Taxonomy" id="1623583"/>
    <lineage>
        <taxon>Eukaryota</taxon>
        <taxon>Fungi</taxon>
        <taxon>Dikarya</taxon>
        <taxon>Ascomycota</taxon>
        <taxon>Pezizomycotina</taxon>
        <taxon>Sordariomycetes</taxon>
        <taxon>Hypocreomycetidae</taxon>
        <taxon>Hypocreales</taxon>
        <taxon>Clavicipitaceae</taxon>
        <taxon>Claviceps</taxon>
    </lineage>
</organism>
<accession>A0A9P7MPI8</accession>
<dbReference type="AlphaFoldDB" id="A0A9P7MPI8"/>
<evidence type="ECO:0000256" key="1">
    <source>
        <dbReference type="SAM" id="MobiDB-lite"/>
    </source>
</evidence>
<evidence type="ECO:0000313" key="2">
    <source>
        <dbReference type="EMBL" id="KAG5954538.1"/>
    </source>
</evidence>
<dbReference type="Proteomes" id="UP000742024">
    <property type="component" value="Unassembled WGS sequence"/>
</dbReference>
<name>A0A9P7MPI8_9HYPO</name>
<dbReference type="EMBL" id="SRPR01000326">
    <property type="protein sequence ID" value="KAG5954538.1"/>
    <property type="molecule type" value="Genomic_DNA"/>
</dbReference>
<evidence type="ECO:0000313" key="5">
    <source>
        <dbReference type="Proteomes" id="UP000784919"/>
    </source>
</evidence>
<evidence type="ECO:0000313" key="3">
    <source>
        <dbReference type="EMBL" id="KAG5961560.1"/>
    </source>
</evidence>
<proteinExistence type="predicted"/>
<protein>
    <submittedName>
        <fullName evidence="3">Uncharacterized protein</fullName>
    </submittedName>
</protein>
<feature type="compositionally biased region" description="Basic and acidic residues" evidence="1">
    <location>
        <begin position="1"/>
        <end position="12"/>
    </location>
</feature>
<gene>
    <name evidence="3" type="ORF">E4U56_003816</name>
    <name evidence="2" type="ORF">E4U57_004357</name>
</gene>
<feature type="region of interest" description="Disordered" evidence="1">
    <location>
        <begin position="1"/>
        <end position="20"/>
    </location>
</feature>
<sequence length="65" mass="7276">MLDGSQELRTKSAQDPTIMTAETASKNVALLNEAELVNRHPQRYQLDCNVSYQTQRPNFALPLSA</sequence>
<dbReference type="EMBL" id="SRPS01000249">
    <property type="protein sequence ID" value="KAG5961560.1"/>
    <property type="molecule type" value="Genomic_DNA"/>
</dbReference>